<proteinExistence type="predicted"/>
<dbReference type="EMBL" id="BGPR01001100">
    <property type="protein sequence ID" value="GBM45424.1"/>
    <property type="molecule type" value="Genomic_DNA"/>
</dbReference>
<reference evidence="1 2" key="1">
    <citation type="journal article" date="2019" name="Sci. Rep.">
        <title>Orb-weaving spider Araneus ventricosus genome elucidates the spidroin gene catalogue.</title>
        <authorList>
            <person name="Kono N."/>
            <person name="Nakamura H."/>
            <person name="Ohtoshi R."/>
            <person name="Moran D.A.P."/>
            <person name="Shinohara A."/>
            <person name="Yoshida Y."/>
            <person name="Fujiwara M."/>
            <person name="Mori M."/>
            <person name="Tomita M."/>
            <person name="Arakawa K."/>
        </authorList>
    </citation>
    <scope>NUCLEOTIDE SEQUENCE [LARGE SCALE GENOMIC DNA]</scope>
</reference>
<accession>A0A4Y2G0J3</accession>
<keyword evidence="2" id="KW-1185">Reference proteome</keyword>
<evidence type="ECO:0000313" key="2">
    <source>
        <dbReference type="Proteomes" id="UP000499080"/>
    </source>
</evidence>
<protein>
    <submittedName>
        <fullName evidence="1">Uncharacterized protein</fullName>
    </submittedName>
</protein>
<dbReference type="AlphaFoldDB" id="A0A4Y2G0J3"/>
<evidence type="ECO:0000313" key="1">
    <source>
        <dbReference type="EMBL" id="GBM45424.1"/>
    </source>
</evidence>
<comment type="caution">
    <text evidence="1">The sequence shown here is derived from an EMBL/GenBank/DDBJ whole genome shotgun (WGS) entry which is preliminary data.</text>
</comment>
<name>A0A4Y2G0J3_ARAVE</name>
<gene>
    <name evidence="1" type="ORF">AVEN_56267_1</name>
</gene>
<sequence length="82" mass="9499">MVLFHFTYNLLDFPHCVCGLAVDADHYDFACSLSKEFHLKKPADAHKTAWFRSLINNKSDTKKIMEAFVVCNATFRRIKDES</sequence>
<dbReference type="Proteomes" id="UP000499080">
    <property type="component" value="Unassembled WGS sequence"/>
</dbReference>
<organism evidence="1 2">
    <name type="scientific">Araneus ventricosus</name>
    <name type="common">Orbweaver spider</name>
    <name type="synonym">Epeira ventricosa</name>
    <dbReference type="NCBI Taxonomy" id="182803"/>
    <lineage>
        <taxon>Eukaryota</taxon>
        <taxon>Metazoa</taxon>
        <taxon>Ecdysozoa</taxon>
        <taxon>Arthropoda</taxon>
        <taxon>Chelicerata</taxon>
        <taxon>Arachnida</taxon>
        <taxon>Araneae</taxon>
        <taxon>Araneomorphae</taxon>
        <taxon>Entelegynae</taxon>
        <taxon>Araneoidea</taxon>
        <taxon>Araneidae</taxon>
        <taxon>Araneus</taxon>
    </lineage>
</organism>